<dbReference type="InterPro" id="IPR000092">
    <property type="entry name" value="Polyprenyl_synt"/>
</dbReference>
<dbReference type="GO" id="GO:0008299">
    <property type="term" value="P:isoprenoid biosynthetic process"/>
    <property type="evidence" value="ECO:0007669"/>
    <property type="project" value="InterPro"/>
</dbReference>
<evidence type="ECO:0000256" key="2">
    <source>
        <dbReference type="ARBA" id="ARBA00006706"/>
    </source>
</evidence>
<dbReference type="SFLD" id="SFLDS00005">
    <property type="entry name" value="Isoprenoid_Synthase_Type_I"/>
    <property type="match status" value="1"/>
</dbReference>
<dbReference type="PANTHER" id="PTHR12001:SF69">
    <property type="entry name" value="ALL TRANS-POLYPRENYL-DIPHOSPHATE SYNTHASE PDSS1"/>
    <property type="match status" value="1"/>
</dbReference>
<dbReference type="Pfam" id="PF00348">
    <property type="entry name" value="polyprenyl_synt"/>
    <property type="match status" value="1"/>
</dbReference>
<keyword evidence="5" id="KW-0460">Magnesium</keyword>
<evidence type="ECO:0000256" key="5">
    <source>
        <dbReference type="ARBA" id="ARBA00022842"/>
    </source>
</evidence>
<dbReference type="CDD" id="cd00685">
    <property type="entry name" value="Trans_IPPS_HT"/>
    <property type="match status" value="1"/>
</dbReference>
<comment type="caution">
    <text evidence="7">The sequence shown here is derived from an EMBL/GenBank/DDBJ whole genome shotgun (WGS) entry which is preliminary data.</text>
</comment>
<dbReference type="AlphaFoldDB" id="A0A2R6Y1P3"/>
<dbReference type="PROSITE" id="PS00723">
    <property type="entry name" value="POLYPRENYL_SYNTHASE_1"/>
    <property type="match status" value="1"/>
</dbReference>
<accession>A0A2R6Y1P3</accession>
<evidence type="ECO:0000256" key="1">
    <source>
        <dbReference type="ARBA" id="ARBA00001946"/>
    </source>
</evidence>
<evidence type="ECO:0000313" key="8">
    <source>
        <dbReference type="Proteomes" id="UP000244338"/>
    </source>
</evidence>
<name>A0A2R6Y1P3_9BACL</name>
<dbReference type="Gene3D" id="1.10.600.10">
    <property type="entry name" value="Farnesyl Diphosphate Synthase"/>
    <property type="match status" value="1"/>
</dbReference>
<evidence type="ECO:0000313" key="7">
    <source>
        <dbReference type="EMBL" id="PTQ56609.1"/>
    </source>
</evidence>
<dbReference type="InterPro" id="IPR008949">
    <property type="entry name" value="Isoprenoid_synthase_dom_sf"/>
</dbReference>
<evidence type="ECO:0000256" key="4">
    <source>
        <dbReference type="ARBA" id="ARBA00022723"/>
    </source>
</evidence>
<evidence type="ECO:0000256" key="3">
    <source>
        <dbReference type="ARBA" id="ARBA00022679"/>
    </source>
</evidence>
<comment type="similarity">
    <text evidence="2 6">Belongs to the FPP/GGPP synthase family.</text>
</comment>
<keyword evidence="4" id="KW-0479">Metal-binding</keyword>
<reference evidence="8" key="1">
    <citation type="journal article" date="2018" name="Sci. Rep.">
        <title>Lignite coal burning seam in the remote Altai Mountains harbors a hydrogen-driven thermophilic microbial community.</title>
        <authorList>
            <person name="Kadnikov V.V."/>
            <person name="Mardanov A.V."/>
            <person name="Ivasenko D.A."/>
            <person name="Antsiferov D.V."/>
            <person name="Beletsky A.V."/>
            <person name="Karnachuk O.V."/>
            <person name="Ravin N.V."/>
        </authorList>
    </citation>
    <scope>NUCLEOTIDE SEQUENCE [LARGE SCALE GENOMIC DNA]</scope>
</reference>
<dbReference type="GO" id="GO:0004659">
    <property type="term" value="F:prenyltransferase activity"/>
    <property type="evidence" value="ECO:0007669"/>
    <property type="project" value="InterPro"/>
</dbReference>
<proteinExistence type="inferred from homology"/>
<evidence type="ECO:0000256" key="6">
    <source>
        <dbReference type="RuleBase" id="RU004466"/>
    </source>
</evidence>
<dbReference type="Proteomes" id="UP000244338">
    <property type="component" value="Unassembled WGS sequence"/>
</dbReference>
<dbReference type="EMBL" id="PEBX01000023">
    <property type="protein sequence ID" value="PTQ56609.1"/>
    <property type="molecule type" value="Genomic_DNA"/>
</dbReference>
<dbReference type="SUPFAM" id="SSF48576">
    <property type="entry name" value="Terpenoid synthases"/>
    <property type="match status" value="1"/>
</dbReference>
<dbReference type="PANTHER" id="PTHR12001">
    <property type="entry name" value="GERANYLGERANYL PYROPHOSPHATE SYNTHASE"/>
    <property type="match status" value="1"/>
</dbReference>
<sequence length="341" mass="38471">MHILDVYETYQEGLGRVEDTLSKLIARDIPLYADTSRHLLEAGGKRMRPLVVLIAGQFGEVRETFDERLVRLGAIMELIHMATLVHDDVVDESDTRRGRPTVAQAWDEPAAVYTGDYLLSVALRELASFDDILLHKTLARALTEMSRGELEQLQDLFSAQVSMKRYLRRIRRKTALLIEMSARLGARITGAHPAVQKAVSAYAYATGMAFQLTDDILDITGSTEQLGKPAGSDLLQGNVTLPVILDLTCGDPDLRRALYAYLEKGRQMKREGIRADEWKALVADELVFILSRLKVSEAIGYSRRIVHRYVEKAYQALSHLESDEKSEALRSIVHFVENRRF</sequence>
<comment type="cofactor">
    <cofactor evidence="1">
        <name>Mg(2+)</name>
        <dbReference type="ChEBI" id="CHEBI:18420"/>
    </cofactor>
</comment>
<dbReference type="InterPro" id="IPR033749">
    <property type="entry name" value="Polyprenyl_synt_CS"/>
</dbReference>
<gene>
    <name evidence="7" type="ORF">BSOLF_2877</name>
</gene>
<organism evidence="7 8">
    <name type="scientific">Candidatus Carbonibacillus altaicus</name>
    <dbReference type="NCBI Taxonomy" id="2163959"/>
    <lineage>
        <taxon>Bacteria</taxon>
        <taxon>Bacillati</taxon>
        <taxon>Bacillota</taxon>
        <taxon>Bacilli</taxon>
        <taxon>Bacillales</taxon>
        <taxon>Candidatus Carbonibacillus</taxon>
    </lineage>
</organism>
<protein>
    <submittedName>
        <fullName evidence="7">Heptaprenyl diphosphate synthase component II</fullName>
    </submittedName>
</protein>
<dbReference type="GO" id="GO:0046872">
    <property type="term" value="F:metal ion binding"/>
    <property type="evidence" value="ECO:0007669"/>
    <property type="project" value="UniProtKB-KW"/>
</dbReference>
<keyword evidence="3 6" id="KW-0808">Transferase</keyword>